<reference evidence="1" key="1">
    <citation type="journal article" date="2014" name="Front. Microbiol.">
        <title>High frequency of phylogenetically diverse reductive dehalogenase-homologous genes in deep subseafloor sedimentary metagenomes.</title>
        <authorList>
            <person name="Kawai M."/>
            <person name="Futagami T."/>
            <person name="Toyoda A."/>
            <person name="Takaki Y."/>
            <person name="Nishi S."/>
            <person name="Hori S."/>
            <person name="Arai W."/>
            <person name="Tsubouchi T."/>
            <person name="Morono Y."/>
            <person name="Uchiyama I."/>
            <person name="Ito T."/>
            <person name="Fujiyama A."/>
            <person name="Inagaki F."/>
            <person name="Takami H."/>
        </authorList>
    </citation>
    <scope>NUCLEOTIDE SEQUENCE</scope>
    <source>
        <strain evidence="1">Expedition CK06-06</strain>
    </source>
</reference>
<accession>X1LEH7</accession>
<name>X1LEH7_9ZZZZ</name>
<feature type="non-terminal residue" evidence="1">
    <location>
        <position position="1"/>
    </location>
</feature>
<proteinExistence type="predicted"/>
<evidence type="ECO:0000313" key="1">
    <source>
        <dbReference type="EMBL" id="GAI04256.1"/>
    </source>
</evidence>
<protein>
    <submittedName>
        <fullName evidence="1">Uncharacterized protein</fullName>
    </submittedName>
</protein>
<comment type="caution">
    <text evidence="1">The sequence shown here is derived from an EMBL/GenBank/DDBJ whole genome shotgun (WGS) entry which is preliminary data.</text>
</comment>
<organism evidence="1">
    <name type="scientific">marine sediment metagenome</name>
    <dbReference type="NCBI Taxonomy" id="412755"/>
    <lineage>
        <taxon>unclassified sequences</taxon>
        <taxon>metagenomes</taxon>
        <taxon>ecological metagenomes</taxon>
    </lineage>
</organism>
<dbReference type="EMBL" id="BARV01011130">
    <property type="protein sequence ID" value="GAI04256.1"/>
    <property type="molecule type" value="Genomic_DNA"/>
</dbReference>
<gene>
    <name evidence="1" type="ORF">S06H3_21247</name>
</gene>
<sequence length="95" mass="11205">GHVYMEVGNGHAYSRVDSGITAVLPYGTYYPLLEWRYIPQKRVEYYIDDVKIGEITENLPEGILYPQRYVAIYVESLVARVCYFTISLVEFWMRR</sequence>
<dbReference type="AlphaFoldDB" id="X1LEH7"/>